<reference evidence="3" key="1">
    <citation type="submission" date="2010-07" db="EMBL/GenBank/DDBJ databases">
        <title>The genome sequence of Gaeumannomyces graminis var. tritici strain R3-111a-1.</title>
        <authorList>
            <consortium name="The Broad Institute Genome Sequencing Platform"/>
            <person name="Ma L.-J."/>
            <person name="Dead R."/>
            <person name="Young S."/>
            <person name="Zeng Q."/>
            <person name="Koehrsen M."/>
            <person name="Alvarado L."/>
            <person name="Berlin A."/>
            <person name="Chapman S.B."/>
            <person name="Chen Z."/>
            <person name="Freedman E."/>
            <person name="Gellesch M."/>
            <person name="Goldberg J."/>
            <person name="Griggs A."/>
            <person name="Gujja S."/>
            <person name="Heilman E.R."/>
            <person name="Heiman D."/>
            <person name="Hepburn T."/>
            <person name="Howarth C."/>
            <person name="Jen D."/>
            <person name="Larson L."/>
            <person name="Mehta T."/>
            <person name="Neiman D."/>
            <person name="Pearson M."/>
            <person name="Roberts A."/>
            <person name="Saif S."/>
            <person name="Shea T."/>
            <person name="Shenoy N."/>
            <person name="Sisk P."/>
            <person name="Stolte C."/>
            <person name="Sykes S."/>
            <person name="Walk T."/>
            <person name="White J."/>
            <person name="Yandava C."/>
            <person name="Haas B."/>
            <person name="Nusbaum C."/>
            <person name="Birren B."/>
        </authorList>
    </citation>
    <scope>NUCLEOTIDE SEQUENCE [LARGE SCALE GENOMIC DNA]</scope>
    <source>
        <strain evidence="3">R3-111a-1</strain>
    </source>
</reference>
<dbReference type="HOGENOM" id="CLU_2654636_0_0_1"/>
<dbReference type="RefSeq" id="XP_009225355.1">
    <property type="nucleotide sequence ID" value="XM_009227091.1"/>
</dbReference>
<reference evidence="2" key="5">
    <citation type="submission" date="2018-04" db="UniProtKB">
        <authorList>
            <consortium name="EnsemblFungi"/>
        </authorList>
    </citation>
    <scope>IDENTIFICATION</scope>
    <source>
        <strain evidence="2">R3-111a-1</strain>
    </source>
</reference>
<name>J3P6V5_GAET3</name>
<protein>
    <submittedName>
        <fullName evidence="1 2">Uncharacterized protein</fullName>
    </submittedName>
</protein>
<accession>J3P6V5</accession>
<reference evidence="1" key="3">
    <citation type="submission" date="2010-09" db="EMBL/GenBank/DDBJ databases">
        <title>Annotation of Gaeumannomyces graminis var. tritici R3-111a-1.</title>
        <authorList>
            <consortium name="The Broad Institute Genome Sequencing Platform"/>
            <person name="Ma L.-J."/>
            <person name="Dead R."/>
            <person name="Young S.K."/>
            <person name="Zeng Q."/>
            <person name="Gargeya S."/>
            <person name="Fitzgerald M."/>
            <person name="Haas B."/>
            <person name="Abouelleil A."/>
            <person name="Alvarado L."/>
            <person name="Arachchi H.M."/>
            <person name="Berlin A."/>
            <person name="Brown A."/>
            <person name="Chapman S.B."/>
            <person name="Chen Z."/>
            <person name="Dunbar C."/>
            <person name="Freedman E."/>
            <person name="Gearin G."/>
            <person name="Gellesch M."/>
            <person name="Goldberg J."/>
            <person name="Griggs A."/>
            <person name="Gujja S."/>
            <person name="Heiman D."/>
            <person name="Howarth C."/>
            <person name="Larson L."/>
            <person name="Lui A."/>
            <person name="MacDonald P.J.P."/>
            <person name="Mehta T."/>
            <person name="Montmayeur A."/>
            <person name="Murphy C."/>
            <person name="Neiman D."/>
            <person name="Pearson M."/>
            <person name="Priest M."/>
            <person name="Roberts A."/>
            <person name="Saif S."/>
            <person name="Shea T."/>
            <person name="Shenoy N."/>
            <person name="Sisk P."/>
            <person name="Stolte C."/>
            <person name="Sykes S."/>
            <person name="Yandava C."/>
            <person name="Wortman J."/>
            <person name="Nusbaum C."/>
            <person name="Birren B."/>
        </authorList>
    </citation>
    <scope>NUCLEOTIDE SEQUENCE</scope>
    <source>
        <strain evidence="1">R3-111a-1</strain>
    </source>
</reference>
<proteinExistence type="predicted"/>
<evidence type="ECO:0000313" key="3">
    <source>
        <dbReference type="Proteomes" id="UP000006039"/>
    </source>
</evidence>
<keyword evidence="3" id="KW-1185">Reference proteome</keyword>
<dbReference type="GeneID" id="20349705"/>
<sequence length="76" mass="8074">MAGPGSDCGGLAMPRAPPPGASGTWLPLIWKAPVARHLCDDHDPAALDFLGRLLATFPVPLLKFVSTAIRWARTRA</sequence>
<reference evidence="2" key="4">
    <citation type="journal article" date="2015" name="G3 (Bethesda)">
        <title>Genome sequences of three phytopathogenic species of the Magnaporthaceae family of fungi.</title>
        <authorList>
            <person name="Okagaki L.H."/>
            <person name="Nunes C.C."/>
            <person name="Sailsbery J."/>
            <person name="Clay B."/>
            <person name="Brown D."/>
            <person name="John T."/>
            <person name="Oh Y."/>
            <person name="Young N."/>
            <person name="Fitzgerald M."/>
            <person name="Haas B.J."/>
            <person name="Zeng Q."/>
            <person name="Young S."/>
            <person name="Adiconis X."/>
            <person name="Fan L."/>
            <person name="Levin J.Z."/>
            <person name="Mitchell T.K."/>
            <person name="Okubara P.A."/>
            <person name="Farman M.L."/>
            <person name="Kohn L.M."/>
            <person name="Birren B."/>
            <person name="Ma L.-J."/>
            <person name="Dean R.A."/>
        </authorList>
    </citation>
    <scope>NUCLEOTIDE SEQUENCE</scope>
    <source>
        <strain evidence="2">R3-111a-1</strain>
    </source>
</reference>
<evidence type="ECO:0000313" key="1">
    <source>
        <dbReference type="EMBL" id="EJT72381.1"/>
    </source>
</evidence>
<gene>
    <name evidence="2" type="primary">20349705</name>
    <name evidence="1" type="ORF">GGTG_09247</name>
</gene>
<dbReference type="AlphaFoldDB" id="J3P6V5"/>
<dbReference type="EnsemblFungi" id="EJT72381">
    <property type="protein sequence ID" value="EJT72381"/>
    <property type="gene ID" value="GGTG_09247"/>
</dbReference>
<dbReference type="VEuPathDB" id="FungiDB:GGTG_09247"/>
<organism evidence="1">
    <name type="scientific">Gaeumannomyces tritici (strain R3-111a-1)</name>
    <name type="common">Wheat and barley take-all root rot fungus</name>
    <name type="synonym">Gaeumannomyces graminis var. tritici</name>
    <dbReference type="NCBI Taxonomy" id="644352"/>
    <lineage>
        <taxon>Eukaryota</taxon>
        <taxon>Fungi</taxon>
        <taxon>Dikarya</taxon>
        <taxon>Ascomycota</taxon>
        <taxon>Pezizomycotina</taxon>
        <taxon>Sordariomycetes</taxon>
        <taxon>Sordariomycetidae</taxon>
        <taxon>Magnaporthales</taxon>
        <taxon>Magnaporthaceae</taxon>
        <taxon>Gaeumannomyces</taxon>
    </lineage>
</organism>
<dbReference type="EMBL" id="GL385399">
    <property type="protein sequence ID" value="EJT72381.1"/>
    <property type="molecule type" value="Genomic_DNA"/>
</dbReference>
<dbReference type="Proteomes" id="UP000006039">
    <property type="component" value="Unassembled WGS sequence"/>
</dbReference>
<evidence type="ECO:0000313" key="2">
    <source>
        <dbReference type="EnsemblFungi" id="EJT72381"/>
    </source>
</evidence>
<reference evidence="1" key="2">
    <citation type="submission" date="2010-07" db="EMBL/GenBank/DDBJ databases">
        <authorList>
            <consortium name="The Broad Institute Genome Sequencing Platform"/>
            <consortium name="Broad Institute Genome Sequencing Center for Infectious Disease"/>
            <person name="Ma L.-J."/>
            <person name="Dead R."/>
            <person name="Young S."/>
            <person name="Zeng Q."/>
            <person name="Koehrsen M."/>
            <person name="Alvarado L."/>
            <person name="Berlin A."/>
            <person name="Chapman S.B."/>
            <person name="Chen Z."/>
            <person name="Freedman E."/>
            <person name="Gellesch M."/>
            <person name="Goldberg J."/>
            <person name="Griggs A."/>
            <person name="Gujja S."/>
            <person name="Heilman E.R."/>
            <person name="Heiman D."/>
            <person name="Hepburn T."/>
            <person name="Howarth C."/>
            <person name="Jen D."/>
            <person name="Larson L."/>
            <person name="Mehta T."/>
            <person name="Neiman D."/>
            <person name="Pearson M."/>
            <person name="Roberts A."/>
            <person name="Saif S."/>
            <person name="Shea T."/>
            <person name="Shenoy N."/>
            <person name="Sisk P."/>
            <person name="Stolte C."/>
            <person name="Sykes S."/>
            <person name="Walk T."/>
            <person name="White J."/>
            <person name="Yandava C."/>
            <person name="Haas B."/>
            <person name="Nusbaum C."/>
            <person name="Birren B."/>
        </authorList>
    </citation>
    <scope>NUCLEOTIDE SEQUENCE</scope>
    <source>
        <strain evidence="1">R3-111a-1</strain>
    </source>
</reference>